<protein>
    <submittedName>
        <fullName evidence="5">Uncharacterized protein</fullName>
    </submittedName>
</protein>
<keyword evidence="3" id="KW-0520">NAD</keyword>
<keyword evidence="1" id="KW-0479">Metal-binding</keyword>
<feature type="transmembrane region" description="Helical" evidence="4">
    <location>
        <begin position="52"/>
        <end position="72"/>
    </location>
</feature>
<dbReference type="AlphaFoldDB" id="A0A4Z0AAW7"/>
<dbReference type="STRING" id="135208.A0A4Z0AAW7"/>
<reference evidence="5 6" key="1">
    <citation type="submission" date="2019-02" db="EMBL/GenBank/DDBJ databases">
        <title>Genome sequencing of the rare red list fungi Hericium alpestre (H. flagellum).</title>
        <authorList>
            <person name="Buettner E."/>
            <person name="Kellner H."/>
        </authorList>
    </citation>
    <scope>NUCLEOTIDE SEQUENCE [LARGE SCALE GENOMIC DNA]</scope>
    <source>
        <strain evidence="5 6">DSM 108284</strain>
    </source>
</reference>
<keyword evidence="6" id="KW-1185">Reference proteome</keyword>
<comment type="caution">
    <text evidence="5">The sequence shown here is derived from an EMBL/GenBank/DDBJ whole genome shotgun (WGS) entry which is preliminary data.</text>
</comment>
<feature type="transmembrane region" description="Helical" evidence="4">
    <location>
        <begin position="20"/>
        <end position="40"/>
    </location>
</feature>
<keyword evidence="4" id="KW-1133">Transmembrane helix</keyword>
<keyword evidence="2" id="KW-0560">Oxidoreductase</keyword>
<sequence>MVNWHNPTVIAEDSAGFVKAAHFCAGVIIWEIFSTFNYEWRFYSGKRPFRWPILLYAVTRLFALATGLSYLIGLNINTEINCGAWLISTTLFGDLSLITASALLAAAHAIHNGLTAIDNHELHTKMHGEKVSFGIVCQLILDGAPTAELDRYIALLHSVDLPITLGDLGIGDATDAQLRGVAKQSCAPNETIWNMNTPINEDIVFNAIRGADTASKDWLKRTGKAKA</sequence>
<proteinExistence type="predicted"/>
<organism evidence="5 6">
    <name type="scientific">Hericium alpestre</name>
    <dbReference type="NCBI Taxonomy" id="135208"/>
    <lineage>
        <taxon>Eukaryota</taxon>
        <taxon>Fungi</taxon>
        <taxon>Dikarya</taxon>
        <taxon>Basidiomycota</taxon>
        <taxon>Agaricomycotina</taxon>
        <taxon>Agaricomycetes</taxon>
        <taxon>Russulales</taxon>
        <taxon>Hericiaceae</taxon>
        <taxon>Hericium</taxon>
    </lineage>
</organism>
<dbReference type="OrthoDB" id="339764at2759"/>
<evidence type="ECO:0000256" key="2">
    <source>
        <dbReference type="ARBA" id="ARBA00023002"/>
    </source>
</evidence>
<dbReference type="GO" id="GO:0046872">
    <property type="term" value="F:metal ion binding"/>
    <property type="evidence" value="ECO:0007669"/>
    <property type="project" value="UniProtKB-KW"/>
</dbReference>
<evidence type="ECO:0000256" key="1">
    <source>
        <dbReference type="ARBA" id="ARBA00022723"/>
    </source>
</evidence>
<gene>
    <name evidence="5" type="ORF">EWM64_g108</name>
</gene>
<keyword evidence="4" id="KW-0812">Transmembrane</keyword>
<dbReference type="EMBL" id="SFCI01000004">
    <property type="protein sequence ID" value="TFY83915.1"/>
    <property type="molecule type" value="Genomic_DNA"/>
</dbReference>
<dbReference type="SUPFAM" id="SSF56796">
    <property type="entry name" value="Dehydroquinate synthase-like"/>
    <property type="match status" value="1"/>
</dbReference>
<keyword evidence="4" id="KW-0472">Membrane</keyword>
<evidence type="ECO:0000256" key="4">
    <source>
        <dbReference type="SAM" id="Phobius"/>
    </source>
</evidence>
<dbReference type="InterPro" id="IPR016205">
    <property type="entry name" value="Glycerol_DH"/>
</dbReference>
<dbReference type="GO" id="GO:0016614">
    <property type="term" value="F:oxidoreductase activity, acting on CH-OH group of donors"/>
    <property type="evidence" value="ECO:0007669"/>
    <property type="project" value="InterPro"/>
</dbReference>
<name>A0A4Z0AAW7_9AGAM</name>
<evidence type="ECO:0000313" key="5">
    <source>
        <dbReference type="EMBL" id="TFY83915.1"/>
    </source>
</evidence>
<dbReference type="PANTHER" id="PTHR43616:SF5">
    <property type="entry name" value="GLYCEROL DEHYDROGENASE 1"/>
    <property type="match status" value="1"/>
</dbReference>
<dbReference type="Gene3D" id="1.20.1090.10">
    <property type="entry name" value="Dehydroquinate synthase-like - alpha domain"/>
    <property type="match status" value="1"/>
</dbReference>
<dbReference type="PANTHER" id="PTHR43616">
    <property type="entry name" value="GLYCEROL DEHYDROGENASE"/>
    <property type="match status" value="1"/>
</dbReference>
<evidence type="ECO:0000256" key="3">
    <source>
        <dbReference type="ARBA" id="ARBA00023027"/>
    </source>
</evidence>
<feature type="transmembrane region" description="Helical" evidence="4">
    <location>
        <begin position="84"/>
        <end position="107"/>
    </location>
</feature>
<dbReference type="Proteomes" id="UP000298061">
    <property type="component" value="Unassembled WGS sequence"/>
</dbReference>
<evidence type="ECO:0000313" key="6">
    <source>
        <dbReference type="Proteomes" id="UP000298061"/>
    </source>
</evidence>
<accession>A0A4Z0AAW7</accession>